<feature type="region of interest" description="Disordered" evidence="2">
    <location>
        <begin position="588"/>
        <end position="608"/>
    </location>
</feature>
<proteinExistence type="predicted"/>
<dbReference type="EMBL" id="JAGTXO010000001">
    <property type="protein sequence ID" value="KAG8470161.1"/>
    <property type="molecule type" value="Genomic_DNA"/>
</dbReference>
<dbReference type="GO" id="GO:0098887">
    <property type="term" value="P:neurotransmitter receptor transport, endosome to postsynaptic membrane"/>
    <property type="evidence" value="ECO:0007669"/>
    <property type="project" value="TreeGrafter"/>
</dbReference>
<dbReference type="GO" id="GO:0099152">
    <property type="term" value="P:regulation of neurotransmitter receptor transport, endosome to postsynaptic membrane"/>
    <property type="evidence" value="ECO:0007669"/>
    <property type="project" value="TreeGrafter"/>
</dbReference>
<keyword evidence="4" id="KW-1185">Reference proteome</keyword>
<feature type="region of interest" description="Disordered" evidence="2">
    <location>
        <begin position="299"/>
        <end position="338"/>
    </location>
</feature>
<gene>
    <name evidence="3" type="ORF">KFE25_008582</name>
</gene>
<dbReference type="PANTHER" id="PTHR18978:SF1">
    <property type="entry name" value="GRIP1-ASSOCIATED PROTEIN 1"/>
    <property type="match status" value="1"/>
</dbReference>
<feature type="compositionally biased region" description="Low complexity" evidence="2">
    <location>
        <begin position="659"/>
        <end position="670"/>
    </location>
</feature>
<organism evidence="3 4">
    <name type="scientific">Diacronema lutheri</name>
    <name type="common">Unicellular marine alga</name>
    <name type="synonym">Monochrysis lutheri</name>
    <dbReference type="NCBI Taxonomy" id="2081491"/>
    <lineage>
        <taxon>Eukaryota</taxon>
        <taxon>Haptista</taxon>
        <taxon>Haptophyta</taxon>
        <taxon>Pavlovophyceae</taxon>
        <taxon>Pavlovales</taxon>
        <taxon>Pavlovaceae</taxon>
        <taxon>Diacronema</taxon>
    </lineage>
</organism>
<accession>A0A8J5XW79</accession>
<feature type="region of interest" description="Disordered" evidence="2">
    <location>
        <begin position="648"/>
        <end position="672"/>
    </location>
</feature>
<dbReference type="PANTHER" id="PTHR18978">
    <property type="entry name" value="GRIP-1 ASSOCIATED PROTEIN 1"/>
    <property type="match status" value="1"/>
</dbReference>
<dbReference type="InterPro" id="IPR026204">
    <property type="entry name" value="GRIPAP1"/>
</dbReference>
<feature type="region of interest" description="Disordered" evidence="2">
    <location>
        <begin position="827"/>
        <end position="859"/>
    </location>
</feature>
<name>A0A8J5XW79_DIALT</name>
<comment type="caution">
    <text evidence="3">The sequence shown here is derived from an EMBL/GenBank/DDBJ whole genome shotgun (WGS) entry which is preliminary data.</text>
</comment>
<sequence>MARKQLTVGDFEDLQAQLLRTREELCGAQARERAASHELGRVRTELADLALYSNLQATRESLLREDLARLHHALERVTGGGEAARAAAQSASDVGAFPAPPTPMARKRLEGQVGSAAAQIARLEVERDALRAALASAEADERARAEYTHALLAHVAHARAEAQQLHAALRERERALLEARQLAAALHVRVSRADSEAAAERKTLAAAACSSEELGAAYRDAQRVAASQHAATREQLRALKRTAARRIVRAATDATARAALRAWRHGVERAAHFRELKQLAYALAHERAAHAAAVGASAGVSAGGAGGADPGAPAPDAPPHADGERAPRAPPALGPSYVDSAEAARAQRLRRWWSAEVRALAAALGSADDALDAHARARARAAASASSTEAVLRAHASHAERTACDADARAHAALGALADADAHLGDGADQLAAMHAHARALGGALADADGTLAFVDALLAAAEQAAEDARLEAELRVRRADAMVRELQKSLRDEVVAHGRSQHELRAALDVERGASAAQPDPPPVAPDGAGAPRALCARAAPACAPAAAAAAEVAPPPLPPSLRLGRSLAHALDNFLSASVEHLSRAEAGERAESDGATVTGSGAWGALEPPTSGDAVGAERACGQSPSAAQRVSWLEAIGLGTPQTFEAASVSRDRSTTASPSARAPSPGQQLVEAAADGGVSLPVPAEALLLKLRHLAAHNGFLRERVSHLECCMAELNADLDKKRTLMRHLYAVANGPLPPGMRDDVSNSVVRRWVSVLIEPTVATLHARPSQRREREIADAMENVLEETLYKNMQLQKDAEALGAQCVRLRRLLAESYKHMGGSAAAPADEHGGEPGFDAQPGKHWQAVAGGGLA</sequence>
<evidence type="ECO:0000313" key="3">
    <source>
        <dbReference type="EMBL" id="KAG8470161.1"/>
    </source>
</evidence>
<dbReference type="AlphaFoldDB" id="A0A8J5XW79"/>
<protein>
    <submittedName>
        <fullName evidence="3">Uncharacterized protein</fullName>
    </submittedName>
</protein>
<reference evidence="3" key="1">
    <citation type="submission" date="2021-05" db="EMBL/GenBank/DDBJ databases">
        <title>The genome of the haptophyte Pavlova lutheri (Diacronema luteri, Pavlovales) - a model for lipid biosynthesis in eukaryotic algae.</title>
        <authorList>
            <person name="Hulatt C.J."/>
            <person name="Posewitz M.C."/>
        </authorList>
    </citation>
    <scope>NUCLEOTIDE SEQUENCE</scope>
    <source>
        <strain evidence="3">NIVA-4/92</strain>
    </source>
</reference>
<evidence type="ECO:0000256" key="1">
    <source>
        <dbReference type="SAM" id="Coils"/>
    </source>
</evidence>
<evidence type="ECO:0000256" key="2">
    <source>
        <dbReference type="SAM" id="MobiDB-lite"/>
    </source>
</evidence>
<evidence type="ECO:0000313" key="4">
    <source>
        <dbReference type="Proteomes" id="UP000751190"/>
    </source>
</evidence>
<dbReference type="OrthoDB" id="6269447at2759"/>
<feature type="coiled-coil region" evidence="1">
    <location>
        <begin position="106"/>
        <end position="140"/>
    </location>
</feature>
<dbReference type="Proteomes" id="UP000751190">
    <property type="component" value="Unassembled WGS sequence"/>
</dbReference>
<keyword evidence="1" id="KW-0175">Coiled coil</keyword>